<dbReference type="RefSeq" id="WP_175153601.1">
    <property type="nucleotide sequence ID" value="NZ_CADIKK010000054.1"/>
</dbReference>
<proteinExistence type="predicted"/>
<accession>A0A6S7BPG7</accession>
<evidence type="ECO:0000313" key="1">
    <source>
        <dbReference type="EMBL" id="CAB3808014.1"/>
    </source>
</evidence>
<organism evidence="1 2">
    <name type="scientific">Paraburkholderia ultramafica</name>
    <dbReference type="NCBI Taxonomy" id="1544867"/>
    <lineage>
        <taxon>Bacteria</taxon>
        <taxon>Pseudomonadati</taxon>
        <taxon>Pseudomonadota</taxon>
        <taxon>Betaproteobacteria</taxon>
        <taxon>Burkholderiales</taxon>
        <taxon>Burkholderiaceae</taxon>
        <taxon>Paraburkholderia</taxon>
    </lineage>
</organism>
<dbReference type="EMBL" id="CADIKK010000054">
    <property type="protein sequence ID" value="CAB3808014.1"/>
    <property type="molecule type" value="Genomic_DNA"/>
</dbReference>
<gene>
    <name evidence="1" type="ORF">LMG28614_06720</name>
</gene>
<keyword evidence="2" id="KW-1185">Reference proteome</keyword>
<evidence type="ECO:0000313" key="2">
    <source>
        <dbReference type="Proteomes" id="UP000494365"/>
    </source>
</evidence>
<sequence>MKAKEAFQKLEVLIDQACDDCSFGIAIRGAEALGMIGGKGNNQWSLDYDFELVDDSGEKVALSFHSYDQSKAFSVRPDMNKFELTLTATTGVATVHRNQYER</sequence>
<dbReference type="Proteomes" id="UP000494365">
    <property type="component" value="Unassembled WGS sequence"/>
</dbReference>
<reference evidence="1 2" key="1">
    <citation type="submission" date="2020-04" db="EMBL/GenBank/DDBJ databases">
        <authorList>
            <person name="De Canck E."/>
        </authorList>
    </citation>
    <scope>NUCLEOTIDE SEQUENCE [LARGE SCALE GENOMIC DNA]</scope>
    <source>
        <strain evidence="1 2">LMG 28614</strain>
    </source>
</reference>
<dbReference type="AlphaFoldDB" id="A0A6S7BPG7"/>
<name>A0A6S7BPG7_9BURK</name>
<protein>
    <submittedName>
        <fullName evidence="1">Uncharacterized protein</fullName>
    </submittedName>
</protein>